<sequence>MPHDAGRWLPVDVCGALVEEAIRESLKGRFFKGTVEMTVIGVRRRFAELLDELDQTDAGHDGPVKPECPIRCLGLPGRVHNPLTSFWTWNDTIPPRTVAEVLRLAEAGQLDGAKGIGPALVREIEDALQRAGFPVEHDDEHHHVPPHEE</sequence>
<proteinExistence type="predicted"/>
<protein>
    <submittedName>
        <fullName evidence="1">Uncharacterized protein</fullName>
    </submittedName>
</protein>
<gene>
    <name evidence="1" type="ORF">ETD83_28280</name>
</gene>
<accession>A0A5C4J629</accession>
<comment type="caution">
    <text evidence="1">The sequence shown here is derived from an EMBL/GenBank/DDBJ whole genome shotgun (WGS) entry which is preliminary data.</text>
</comment>
<dbReference type="OrthoDB" id="3483319at2"/>
<dbReference type="RefSeq" id="WP_138648251.1">
    <property type="nucleotide sequence ID" value="NZ_VCKW01000176.1"/>
</dbReference>
<reference evidence="1 2" key="1">
    <citation type="submission" date="2019-05" db="EMBL/GenBank/DDBJ databases">
        <title>Draft genome sequence of Actinomadura sp. 14C53.</title>
        <authorList>
            <person name="Saricaoglu S."/>
            <person name="Isik K."/>
        </authorList>
    </citation>
    <scope>NUCLEOTIDE SEQUENCE [LARGE SCALE GENOMIC DNA]</scope>
    <source>
        <strain evidence="1 2">14C53</strain>
    </source>
</reference>
<evidence type="ECO:0000313" key="2">
    <source>
        <dbReference type="Proteomes" id="UP000309174"/>
    </source>
</evidence>
<dbReference type="EMBL" id="VCKW01000176">
    <property type="protein sequence ID" value="TMQ92024.1"/>
    <property type="molecule type" value="Genomic_DNA"/>
</dbReference>
<keyword evidence="2" id="KW-1185">Reference proteome</keyword>
<dbReference type="AlphaFoldDB" id="A0A5C4J629"/>
<evidence type="ECO:0000313" key="1">
    <source>
        <dbReference type="EMBL" id="TMQ92024.1"/>
    </source>
</evidence>
<dbReference type="Proteomes" id="UP000309174">
    <property type="component" value="Unassembled WGS sequence"/>
</dbReference>
<name>A0A5C4J629_9ACTN</name>
<organism evidence="1 2">
    <name type="scientific">Actinomadura soli</name>
    <dbReference type="NCBI Taxonomy" id="2508997"/>
    <lineage>
        <taxon>Bacteria</taxon>
        <taxon>Bacillati</taxon>
        <taxon>Actinomycetota</taxon>
        <taxon>Actinomycetes</taxon>
        <taxon>Streptosporangiales</taxon>
        <taxon>Thermomonosporaceae</taxon>
        <taxon>Actinomadura</taxon>
    </lineage>
</organism>